<dbReference type="OMA" id="CFALGIM"/>
<reference evidence="2 3" key="1">
    <citation type="journal article" date="2013" name="PLoS Genet.">
        <title>The genome and development-dependent transcriptomes of Pyronema confluens: a window into fungal evolution.</title>
        <authorList>
            <person name="Traeger S."/>
            <person name="Altegoer F."/>
            <person name="Freitag M."/>
            <person name="Gabaldon T."/>
            <person name="Kempken F."/>
            <person name="Kumar A."/>
            <person name="Marcet-Houben M."/>
            <person name="Poggeler S."/>
            <person name="Stajich J.E."/>
            <person name="Nowrousian M."/>
        </authorList>
    </citation>
    <scope>NUCLEOTIDE SEQUENCE [LARGE SCALE GENOMIC DNA]</scope>
    <source>
        <strain evidence="3">CBS 100304</strain>
        <tissue evidence="2">Vegetative mycelium</tissue>
    </source>
</reference>
<keyword evidence="1" id="KW-1133">Transmembrane helix</keyword>
<organism evidence="2 3">
    <name type="scientific">Pyronema omphalodes (strain CBS 100304)</name>
    <name type="common">Pyronema confluens</name>
    <dbReference type="NCBI Taxonomy" id="1076935"/>
    <lineage>
        <taxon>Eukaryota</taxon>
        <taxon>Fungi</taxon>
        <taxon>Dikarya</taxon>
        <taxon>Ascomycota</taxon>
        <taxon>Pezizomycotina</taxon>
        <taxon>Pezizomycetes</taxon>
        <taxon>Pezizales</taxon>
        <taxon>Pyronemataceae</taxon>
        <taxon>Pyronema</taxon>
    </lineage>
</organism>
<dbReference type="PANTHER" id="PTHR37451:SF1">
    <property type="entry name" value="MARVEL DOMAIN-CONTAINING PROTEIN"/>
    <property type="match status" value="1"/>
</dbReference>
<feature type="transmembrane region" description="Helical" evidence="1">
    <location>
        <begin position="122"/>
        <end position="142"/>
    </location>
</feature>
<dbReference type="STRING" id="1076935.U4LKY2"/>
<dbReference type="Proteomes" id="UP000018144">
    <property type="component" value="Unassembled WGS sequence"/>
</dbReference>
<feature type="transmembrane region" description="Helical" evidence="1">
    <location>
        <begin position="69"/>
        <end position="91"/>
    </location>
</feature>
<protein>
    <recommendedName>
        <fullName evidence="4">MARVEL domain-containing protein</fullName>
    </recommendedName>
</protein>
<name>U4LKY2_PYROM</name>
<evidence type="ECO:0000256" key="1">
    <source>
        <dbReference type="SAM" id="Phobius"/>
    </source>
</evidence>
<keyword evidence="1" id="KW-0812">Transmembrane</keyword>
<evidence type="ECO:0000313" key="2">
    <source>
        <dbReference type="EMBL" id="CCX30020.1"/>
    </source>
</evidence>
<accession>U4LKY2</accession>
<keyword evidence="3" id="KW-1185">Reference proteome</keyword>
<dbReference type="eggNOG" id="ENOG502S5NQ">
    <property type="taxonomic scope" value="Eukaryota"/>
</dbReference>
<feature type="transmembrane region" description="Helical" evidence="1">
    <location>
        <begin position="12"/>
        <end position="30"/>
    </location>
</feature>
<dbReference type="PANTHER" id="PTHR37451">
    <property type="entry name" value="MARVEL DOMAIN"/>
    <property type="match status" value="1"/>
</dbReference>
<evidence type="ECO:0000313" key="3">
    <source>
        <dbReference type="Proteomes" id="UP000018144"/>
    </source>
</evidence>
<evidence type="ECO:0008006" key="4">
    <source>
        <dbReference type="Google" id="ProtNLM"/>
    </source>
</evidence>
<proteinExistence type="predicted"/>
<sequence length="171" mass="19671">MMSGQLFSLFRVIELLTLIPIWGILAYFVNAVQPNTPDDTTLYVFIVPILATVWAFFTLLAYRRTGFVALYISIIDLIFFGLFIGGAVLLAPRARWTNCVSSTVSWEGWQVVANRNCMMWKAAWGLGIAEILLFFITSMLAAHMWHHSGAVIVYEERRHVHRSSRNHRRRH</sequence>
<keyword evidence="1" id="KW-0472">Membrane</keyword>
<dbReference type="OrthoDB" id="4918558at2759"/>
<dbReference type="EMBL" id="HF935415">
    <property type="protein sequence ID" value="CCX30020.1"/>
    <property type="molecule type" value="Genomic_DNA"/>
</dbReference>
<gene>
    <name evidence="2" type="ORF">PCON_08012</name>
</gene>
<dbReference type="AlphaFoldDB" id="U4LKY2"/>
<feature type="transmembrane region" description="Helical" evidence="1">
    <location>
        <begin position="42"/>
        <end position="62"/>
    </location>
</feature>